<sequence>MATRFMATRFKGIELRGDSMSPSYNNGDWLLFSLFSPIPNGVQGNMRGAKWRNNLIGKVVLVRRAKTNGSDSVQSDFLQIKRVVRIDSIEKVDGIWVEGDNKEASTDSRSWGSLRDDEIIGKLLFRYRLARK</sequence>
<dbReference type="GO" id="GO:0006465">
    <property type="term" value="P:signal peptide processing"/>
    <property type="evidence" value="ECO:0007669"/>
    <property type="project" value="InterPro"/>
</dbReference>
<accession>A0A6J6SWH7</accession>
<evidence type="ECO:0000256" key="1">
    <source>
        <dbReference type="ARBA" id="ARBA00022801"/>
    </source>
</evidence>
<dbReference type="InterPro" id="IPR019533">
    <property type="entry name" value="Peptidase_S26"/>
</dbReference>
<feature type="domain" description="Peptidase S26" evidence="2">
    <location>
        <begin position="93"/>
        <end position="127"/>
    </location>
</feature>
<dbReference type="AlphaFoldDB" id="A0A6J6SWH7"/>
<dbReference type="Pfam" id="PF10502">
    <property type="entry name" value="Peptidase_S26"/>
    <property type="match status" value="1"/>
</dbReference>
<dbReference type="CDD" id="cd06530">
    <property type="entry name" value="S26_SPase_I"/>
    <property type="match status" value="1"/>
</dbReference>
<proteinExistence type="predicted"/>
<dbReference type="PROSITE" id="PS00761">
    <property type="entry name" value="SPASE_I_3"/>
    <property type="match status" value="1"/>
</dbReference>
<organism evidence="3">
    <name type="scientific">freshwater metagenome</name>
    <dbReference type="NCBI Taxonomy" id="449393"/>
    <lineage>
        <taxon>unclassified sequences</taxon>
        <taxon>metagenomes</taxon>
        <taxon>ecological metagenomes</taxon>
    </lineage>
</organism>
<evidence type="ECO:0000313" key="3">
    <source>
        <dbReference type="EMBL" id="CAB4739065.1"/>
    </source>
</evidence>
<keyword evidence="1" id="KW-0378">Hydrolase</keyword>
<reference evidence="3" key="1">
    <citation type="submission" date="2020-05" db="EMBL/GenBank/DDBJ databases">
        <authorList>
            <person name="Chiriac C."/>
            <person name="Salcher M."/>
            <person name="Ghai R."/>
            <person name="Kavagutti S V."/>
        </authorList>
    </citation>
    <scope>NUCLEOTIDE SEQUENCE</scope>
</reference>
<dbReference type="SUPFAM" id="SSF51306">
    <property type="entry name" value="LexA/Signal peptidase"/>
    <property type="match status" value="1"/>
</dbReference>
<protein>
    <submittedName>
        <fullName evidence="3">Unannotated protein</fullName>
    </submittedName>
</protein>
<name>A0A6J6SWH7_9ZZZZ</name>
<dbReference type="Gene3D" id="2.10.109.10">
    <property type="entry name" value="Umud Fragment, subunit A"/>
    <property type="match status" value="1"/>
</dbReference>
<gene>
    <name evidence="3" type="ORF">UFOPK2788_00672</name>
</gene>
<dbReference type="InterPro" id="IPR036286">
    <property type="entry name" value="LexA/Signal_pep-like_sf"/>
</dbReference>
<dbReference type="GO" id="GO:0004252">
    <property type="term" value="F:serine-type endopeptidase activity"/>
    <property type="evidence" value="ECO:0007669"/>
    <property type="project" value="InterPro"/>
</dbReference>
<dbReference type="EMBL" id="CAEZYV010000091">
    <property type="protein sequence ID" value="CAB4739065.1"/>
    <property type="molecule type" value="Genomic_DNA"/>
</dbReference>
<dbReference type="GO" id="GO:0016020">
    <property type="term" value="C:membrane"/>
    <property type="evidence" value="ECO:0007669"/>
    <property type="project" value="InterPro"/>
</dbReference>
<evidence type="ECO:0000259" key="2">
    <source>
        <dbReference type="Pfam" id="PF10502"/>
    </source>
</evidence>
<dbReference type="InterPro" id="IPR019758">
    <property type="entry name" value="Pept_S26A_signal_pept_1_CS"/>
</dbReference>